<dbReference type="Proteomes" id="UP000035642">
    <property type="component" value="Unassembled WGS sequence"/>
</dbReference>
<protein>
    <submittedName>
        <fullName evidence="3">Zonadhesin</fullName>
    </submittedName>
</protein>
<evidence type="ECO:0000256" key="1">
    <source>
        <dbReference type="SAM" id="MobiDB-lite"/>
    </source>
</evidence>
<reference evidence="2" key="1">
    <citation type="submission" date="2012-09" db="EMBL/GenBank/DDBJ databases">
        <authorList>
            <person name="Martin A.A."/>
        </authorList>
    </citation>
    <scope>NUCLEOTIDE SEQUENCE</scope>
</reference>
<dbReference type="WBParaSite" id="ACAC_0000042101-mRNA-1">
    <property type="protein sequence ID" value="ACAC_0000042101-mRNA-1"/>
    <property type="gene ID" value="ACAC_0000042101"/>
</dbReference>
<name>A0A0K0CTK1_ANGCA</name>
<feature type="compositionally biased region" description="Basic and acidic residues" evidence="1">
    <location>
        <begin position="463"/>
        <end position="473"/>
    </location>
</feature>
<dbReference type="AlphaFoldDB" id="A0A0K0CTK1"/>
<sequence>MPTEVIVVVVPRKPGAVVDFVAVVPNNGVTVDVILVVVPSEEAVVDAEVASLPGTSVGADAVTVTEPNSGTAAVVGPPVVPSNDGVELEAVVVMEPKRDGVAVDGTVDNVPNGEGAGASIEVVLAPKSDGVVVDGVAAATPKSVDVGVVVVATATPKSEGVVPVTVVTDVLKRGIVLLVVAANPKEGAAVVAIAEPETHENTVEDVVDAMLNRGGVACALKKDAPEVVAVVVLMPKMEGVEEVPNSEPDAVVFVATADPNIGVEEMFETPNNDVVAAVVVDGTEAPPNKPVDTVVVPLDNEAVVVDGVPNNPLDGTLLREELKIVALVAVVALSEGFDAPKSPDEVVAGAPNRPVEGADADPNIDELLALDIFVDVPTPSVPDAVVLGRNGVVELVFAGVPNKPAFEVDVLGVELNNEPIGFAWNKERLPVEVVEEPNKEVAEVVVVDEPNNRPPDDVVPPPNKEDVDVKPPKIPDGAVVVPDVDEPNNDDVVVLEPKNLLVGEKR</sequence>
<accession>A0A0K0CTK1</accession>
<evidence type="ECO:0000313" key="3">
    <source>
        <dbReference type="WBParaSite" id="ACAC_0000042101-mRNA-1"/>
    </source>
</evidence>
<reference evidence="3" key="2">
    <citation type="submission" date="2017-02" db="UniProtKB">
        <authorList>
            <consortium name="WormBaseParasite"/>
        </authorList>
    </citation>
    <scope>IDENTIFICATION</scope>
</reference>
<organism evidence="2 3">
    <name type="scientific">Angiostrongylus cantonensis</name>
    <name type="common">Rat lungworm</name>
    <dbReference type="NCBI Taxonomy" id="6313"/>
    <lineage>
        <taxon>Eukaryota</taxon>
        <taxon>Metazoa</taxon>
        <taxon>Ecdysozoa</taxon>
        <taxon>Nematoda</taxon>
        <taxon>Chromadorea</taxon>
        <taxon>Rhabditida</taxon>
        <taxon>Rhabditina</taxon>
        <taxon>Rhabditomorpha</taxon>
        <taxon>Strongyloidea</taxon>
        <taxon>Metastrongylidae</taxon>
        <taxon>Angiostrongylus</taxon>
    </lineage>
</organism>
<keyword evidence="2" id="KW-1185">Reference proteome</keyword>
<proteinExistence type="predicted"/>
<evidence type="ECO:0000313" key="2">
    <source>
        <dbReference type="Proteomes" id="UP000035642"/>
    </source>
</evidence>
<feature type="region of interest" description="Disordered" evidence="1">
    <location>
        <begin position="449"/>
        <end position="490"/>
    </location>
</feature>